<feature type="domain" description="GH16" evidence="2">
    <location>
        <begin position="66"/>
        <end position="290"/>
    </location>
</feature>
<accession>A0A0G2FGY6</accession>
<feature type="chain" id="PRO_5002544032" evidence="1">
    <location>
        <begin position="33"/>
        <end position="381"/>
    </location>
</feature>
<dbReference type="CDD" id="cd00413">
    <property type="entry name" value="Glyco_hydrolase_16"/>
    <property type="match status" value="1"/>
</dbReference>
<protein>
    <submittedName>
        <fullName evidence="3">Putative glycoside hydrolase family 16 protein</fullName>
    </submittedName>
</protein>
<gene>
    <name evidence="3" type="ORF">UCDDA912_g06735</name>
</gene>
<sequence length="381" mass="40670">MWAPIPSIDAARVGRILLVLTNAILLFQHAAADCECGYSATVSNSSSDTQQQQQGETFVFTDLIEANFANVSDISEDTDWVRQEFNTSAAQARGTYGQMFAVDNVETREGGDGLQITVRSDVVEGMLSGGEIDSARLDVSYGSFRSSLRLTDVGGTVSAFFWYFNDTQEIDMEFLSKDFRTENSSYPVHLVLQSPFDASSTPGHAVANLPFDPRADFHEYRFDFVPGHVVFYADGDVLGTMDDPDSVPSSAGHLALNHWSNGNALWSGGPPVQDAAMEVRYVKAYFNSSDGARRGDFAARCVDPAAVGAVCAIPAVTAGDDSAAGFFFTGQKNMTGNQTVSSDNGVSGGDENGAVGGRDFQGVTWTGVGLSLLVAAWGVCL</sequence>
<proteinExistence type="predicted"/>
<evidence type="ECO:0000313" key="4">
    <source>
        <dbReference type="Proteomes" id="UP000034680"/>
    </source>
</evidence>
<dbReference type="Proteomes" id="UP000034680">
    <property type="component" value="Unassembled WGS sequence"/>
</dbReference>
<name>A0A0G2FGY6_9PEZI</name>
<evidence type="ECO:0000256" key="1">
    <source>
        <dbReference type="SAM" id="SignalP"/>
    </source>
</evidence>
<dbReference type="GO" id="GO:0005975">
    <property type="term" value="P:carbohydrate metabolic process"/>
    <property type="evidence" value="ECO:0007669"/>
    <property type="project" value="InterPro"/>
</dbReference>
<dbReference type="STRING" id="1214573.A0A0G2FGY6"/>
<organism evidence="3 4">
    <name type="scientific">Diaporthe ampelina</name>
    <dbReference type="NCBI Taxonomy" id="1214573"/>
    <lineage>
        <taxon>Eukaryota</taxon>
        <taxon>Fungi</taxon>
        <taxon>Dikarya</taxon>
        <taxon>Ascomycota</taxon>
        <taxon>Pezizomycotina</taxon>
        <taxon>Sordariomycetes</taxon>
        <taxon>Sordariomycetidae</taxon>
        <taxon>Diaporthales</taxon>
        <taxon>Diaporthaceae</taxon>
        <taxon>Diaporthe</taxon>
    </lineage>
</organism>
<dbReference type="EMBL" id="LCUC01000247">
    <property type="protein sequence ID" value="KKY33359.1"/>
    <property type="molecule type" value="Genomic_DNA"/>
</dbReference>
<dbReference type="OrthoDB" id="25131at2759"/>
<dbReference type="PROSITE" id="PS51762">
    <property type="entry name" value="GH16_2"/>
    <property type="match status" value="1"/>
</dbReference>
<dbReference type="PANTHER" id="PTHR38121:SF5">
    <property type="entry name" value="GH16 DOMAIN-CONTAINING PROTEIN"/>
    <property type="match status" value="1"/>
</dbReference>
<reference evidence="3 4" key="1">
    <citation type="submission" date="2015-05" db="EMBL/GenBank/DDBJ databases">
        <title>Distinctive expansion of gene families associated with plant cell wall degradation and secondary metabolism in the genomes of grapevine trunk pathogens.</title>
        <authorList>
            <person name="Lawrence D.P."/>
            <person name="Travadon R."/>
            <person name="Rolshausen P.E."/>
            <person name="Baumgartner K."/>
        </authorList>
    </citation>
    <scope>NUCLEOTIDE SEQUENCE [LARGE SCALE GENOMIC DNA]</scope>
    <source>
        <strain evidence="3">DA912</strain>
    </source>
</reference>
<keyword evidence="4" id="KW-1185">Reference proteome</keyword>
<keyword evidence="3" id="KW-0378">Hydrolase</keyword>
<dbReference type="Gene3D" id="2.60.120.200">
    <property type="match status" value="1"/>
</dbReference>
<dbReference type="Pfam" id="PF00722">
    <property type="entry name" value="Glyco_hydro_16"/>
    <property type="match status" value="1"/>
</dbReference>
<evidence type="ECO:0000259" key="2">
    <source>
        <dbReference type="PROSITE" id="PS51762"/>
    </source>
</evidence>
<dbReference type="AlphaFoldDB" id="A0A0G2FGY6"/>
<dbReference type="PANTHER" id="PTHR38121">
    <property type="entry name" value="GH16 DOMAIN-CONTAINING PROTEIN"/>
    <property type="match status" value="1"/>
</dbReference>
<dbReference type="InterPro" id="IPR000757">
    <property type="entry name" value="Beta-glucanase-like"/>
</dbReference>
<keyword evidence="1" id="KW-0732">Signal</keyword>
<evidence type="ECO:0000313" key="3">
    <source>
        <dbReference type="EMBL" id="KKY33359.1"/>
    </source>
</evidence>
<feature type="signal peptide" evidence="1">
    <location>
        <begin position="1"/>
        <end position="32"/>
    </location>
</feature>
<reference evidence="3 4" key="2">
    <citation type="submission" date="2015-05" db="EMBL/GenBank/DDBJ databases">
        <authorList>
            <person name="Morales-Cruz A."/>
            <person name="Amrine K.C."/>
            <person name="Cantu D."/>
        </authorList>
    </citation>
    <scope>NUCLEOTIDE SEQUENCE [LARGE SCALE GENOMIC DNA]</scope>
    <source>
        <strain evidence="3">DA912</strain>
    </source>
</reference>
<dbReference type="SUPFAM" id="SSF49899">
    <property type="entry name" value="Concanavalin A-like lectins/glucanases"/>
    <property type="match status" value="1"/>
</dbReference>
<comment type="caution">
    <text evidence="3">The sequence shown here is derived from an EMBL/GenBank/DDBJ whole genome shotgun (WGS) entry which is preliminary data.</text>
</comment>
<dbReference type="InterPro" id="IPR013320">
    <property type="entry name" value="ConA-like_dom_sf"/>
</dbReference>
<dbReference type="GO" id="GO:0004553">
    <property type="term" value="F:hydrolase activity, hydrolyzing O-glycosyl compounds"/>
    <property type="evidence" value="ECO:0007669"/>
    <property type="project" value="InterPro"/>
</dbReference>